<dbReference type="InterPro" id="IPR019662">
    <property type="entry name" value="DUF2516"/>
</dbReference>
<keyword evidence="1" id="KW-0812">Transmembrane</keyword>
<feature type="transmembrane region" description="Helical" evidence="1">
    <location>
        <begin position="39"/>
        <end position="72"/>
    </location>
</feature>
<dbReference type="Proteomes" id="UP000067689">
    <property type="component" value="Chromosome"/>
</dbReference>
<evidence type="ECO:0000313" key="2">
    <source>
        <dbReference type="EMBL" id="ALX05763.1"/>
    </source>
</evidence>
<evidence type="ECO:0008006" key="4">
    <source>
        <dbReference type="Google" id="ProtNLM"/>
    </source>
</evidence>
<sequence>MLLLSLVLFAVKAFALVDCVLRDAGRFSVADSLPKNTWLVILGLAVVAHAVFWAPLSLLNLAGTVAALVYLAQLRGSHV</sequence>
<protein>
    <recommendedName>
        <fullName evidence="4">DUF2516 family protein</fullName>
    </recommendedName>
</protein>
<keyword evidence="3" id="KW-1185">Reference proteome</keyword>
<keyword evidence="1" id="KW-0472">Membrane</keyword>
<reference evidence="2 3" key="1">
    <citation type="journal article" date="1991" name="Int. J. Syst. Bacteriol.">
        <title>Description of the erythromycin-producing bacterium Arthrobacter sp. strain NRRL B-3381 as Aeromicrobium erythreum gen. nov., sp. nov.</title>
        <authorList>
            <person name="Miller E.S."/>
            <person name="Woese C.R."/>
            <person name="Brenner S."/>
        </authorList>
    </citation>
    <scope>NUCLEOTIDE SEQUENCE [LARGE SCALE GENOMIC DNA]</scope>
    <source>
        <strain evidence="2 3">AR18</strain>
    </source>
</reference>
<keyword evidence="1" id="KW-1133">Transmembrane helix</keyword>
<evidence type="ECO:0000313" key="3">
    <source>
        <dbReference type="Proteomes" id="UP000067689"/>
    </source>
</evidence>
<dbReference type="EMBL" id="CP011502">
    <property type="protein sequence ID" value="ALX05763.1"/>
    <property type="molecule type" value="Genomic_DNA"/>
</dbReference>
<evidence type="ECO:0000256" key="1">
    <source>
        <dbReference type="SAM" id="Phobius"/>
    </source>
</evidence>
<proteinExistence type="predicted"/>
<dbReference type="KEGG" id="aer:AERYTH_14195"/>
<organism evidence="2 3">
    <name type="scientific">Aeromicrobium erythreum</name>
    <dbReference type="NCBI Taxonomy" id="2041"/>
    <lineage>
        <taxon>Bacteria</taxon>
        <taxon>Bacillati</taxon>
        <taxon>Actinomycetota</taxon>
        <taxon>Actinomycetes</taxon>
        <taxon>Propionibacteriales</taxon>
        <taxon>Nocardioidaceae</taxon>
        <taxon>Aeromicrobium</taxon>
    </lineage>
</organism>
<name>A0A0U3KM67_9ACTN</name>
<gene>
    <name evidence="2" type="ORF">AERYTH_14195</name>
</gene>
<dbReference type="AlphaFoldDB" id="A0A0U3KM67"/>
<accession>A0A0U3KM67</accession>
<dbReference type="PATRIC" id="fig|2041.4.peg.2961"/>
<dbReference type="Pfam" id="PF10724">
    <property type="entry name" value="DUF2516"/>
    <property type="match status" value="1"/>
</dbReference>